<gene>
    <name evidence="4" type="primary">gn00727</name>
    <name evidence="4" type="ORF">PR202_gn00727</name>
</gene>
<proteinExistence type="predicted"/>
<sequence length="400" mass="43762">MFVNRDAALVLSNSVILLNTDQHNVRVKKKMTEEDFIRNNRHINGGTDLPREFLSELYYSICRNEIRTIPEQGAGRSEMSFTRWVNLMWKSRRTSKYIACDTYPFFDHDMFSAMAGSAVAAISVVFDNVEHEEVLTVCIDGFLSVAKLAAFYHHANVLNDLVVALCLLPARFTGDTADDQDSSSDLLPSKLATSAVVPQVLPVSTPKKSYGLMGRFSQLLYLDAEEPRSQPTEEQLAAQRNAAETVKKCQIGTIFTGSKFLQAVSLSDLASALIQAADRPQKITSSRNDECTAVFCLELLITVSLNNIDRIFLLRQGVYEHIAHIVQSTVMPCNLVEKAVFGLLLICQRNECVFNGAAPSLAMVLRTVGEEVKMWGMAGAGKLSLVAGPAGGGVGSTGVA</sequence>
<dbReference type="GO" id="GO:0012505">
    <property type="term" value="C:endomembrane system"/>
    <property type="evidence" value="ECO:0007669"/>
    <property type="project" value="UniProtKB-ARBA"/>
</dbReference>
<dbReference type="InterPro" id="IPR023394">
    <property type="entry name" value="Sec7_C_sf"/>
</dbReference>
<evidence type="ECO:0000313" key="5">
    <source>
        <dbReference type="Proteomes" id="UP001054889"/>
    </source>
</evidence>
<comment type="caution">
    <text evidence="4">The sequence shown here is derived from an EMBL/GenBank/DDBJ whole genome shotgun (WGS) entry which is preliminary data.</text>
</comment>
<dbReference type="GO" id="GO:0016192">
    <property type="term" value="P:vesicle-mediated transport"/>
    <property type="evidence" value="ECO:0007669"/>
    <property type="project" value="UniProtKB-ARBA"/>
</dbReference>
<accession>A0AAV5G329</accession>
<dbReference type="AlphaFoldDB" id="A0AAV5G329"/>
<dbReference type="SUPFAM" id="SSF48425">
    <property type="entry name" value="Sec7 domain"/>
    <property type="match status" value="1"/>
</dbReference>
<dbReference type="GO" id="GO:0005085">
    <property type="term" value="F:guanyl-nucleotide exchange factor activity"/>
    <property type="evidence" value="ECO:0007669"/>
    <property type="project" value="InterPro"/>
</dbReference>
<reference evidence="4" key="1">
    <citation type="journal article" date="2018" name="DNA Res.">
        <title>Multiple hybrid de novo genome assembly of finger millet, an orphan allotetraploid crop.</title>
        <authorList>
            <person name="Hatakeyama M."/>
            <person name="Aluri S."/>
            <person name="Balachadran M.T."/>
            <person name="Sivarajan S.R."/>
            <person name="Patrignani A."/>
            <person name="Gruter S."/>
            <person name="Poveda L."/>
            <person name="Shimizu-Inatsugi R."/>
            <person name="Baeten J."/>
            <person name="Francoijs K.J."/>
            <person name="Nataraja K.N."/>
            <person name="Reddy Y.A.N."/>
            <person name="Phadnis S."/>
            <person name="Ravikumar R.L."/>
            <person name="Schlapbach R."/>
            <person name="Sreeman S.M."/>
            <person name="Shimizu K.K."/>
        </authorList>
    </citation>
    <scope>NUCLEOTIDE SEQUENCE</scope>
</reference>
<dbReference type="PROSITE" id="PS50190">
    <property type="entry name" value="SEC7"/>
    <property type="match status" value="1"/>
</dbReference>
<dbReference type="InterPro" id="IPR000904">
    <property type="entry name" value="Sec7_dom"/>
</dbReference>
<evidence type="ECO:0000313" key="4">
    <source>
        <dbReference type="EMBL" id="GJN41361.1"/>
    </source>
</evidence>
<reference evidence="4" key="2">
    <citation type="submission" date="2021-12" db="EMBL/GenBank/DDBJ databases">
        <title>Resequencing data analysis of finger millet.</title>
        <authorList>
            <person name="Hatakeyama M."/>
            <person name="Aluri S."/>
            <person name="Balachadran M.T."/>
            <person name="Sivarajan S.R."/>
            <person name="Poveda L."/>
            <person name="Shimizu-Inatsugi R."/>
            <person name="Schlapbach R."/>
            <person name="Sreeman S.M."/>
            <person name="Shimizu K.K."/>
        </authorList>
    </citation>
    <scope>NUCLEOTIDE SEQUENCE</scope>
</reference>
<feature type="domain" description="SEC7" evidence="3">
    <location>
        <begin position="1"/>
        <end position="64"/>
    </location>
</feature>
<dbReference type="PANTHER" id="PTHR10663">
    <property type="entry name" value="GUANYL-NUCLEOTIDE EXCHANGE FACTOR"/>
    <property type="match status" value="1"/>
</dbReference>
<dbReference type="PANTHER" id="PTHR10663:SF388">
    <property type="entry name" value="GOLGI-SPECIFIC BREFELDIN A-RESISTANCE GUANINE NUCLEOTIDE EXCHANGE FACTOR 1"/>
    <property type="match status" value="1"/>
</dbReference>
<evidence type="ECO:0000256" key="1">
    <source>
        <dbReference type="ARBA" id="ARBA00004287"/>
    </source>
</evidence>
<dbReference type="Pfam" id="PF01369">
    <property type="entry name" value="Sec7"/>
    <property type="match status" value="1"/>
</dbReference>
<organism evidence="4 5">
    <name type="scientific">Eleusine coracana subsp. coracana</name>
    <dbReference type="NCBI Taxonomy" id="191504"/>
    <lineage>
        <taxon>Eukaryota</taxon>
        <taxon>Viridiplantae</taxon>
        <taxon>Streptophyta</taxon>
        <taxon>Embryophyta</taxon>
        <taxon>Tracheophyta</taxon>
        <taxon>Spermatophyta</taxon>
        <taxon>Magnoliopsida</taxon>
        <taxon>Liliopsida</taxon>
        <taxon>Poales</taxon>
        <taxon>Poaceae</taxon>
        <taxon>PACMAD clade</taxon>
        <taxon>Chloridoideae</taxon>
        <taxon>Cynodonteae</taxon>
        <taxon>Eleusininae</taxon>
        <taxon>Eleusine</taxon>
    </lineage>
</organism>
<dbReference type="Gene3D" id="1.10.1000.11">
    <property type="entry name" value="Arf Nucleotide-binding Site Opener,domain 2"/>
    <property type="match status" value="1"/>
</dbReference>
<dbReference type="GO" id="GO:0005829">
    <property type="term" value="C:cytosol"/>
    <property type="evidence" value="ECO:0007669"/>
    <property type="project" value="UniProtKB-SubCell"/>
</dbReference>
<evidence type="ECO:0000256" key="2">
    <source>
        <dbReference type="ARBA" id="ARBA00004514"/>
    </source>
</evidence>
<keyword evidence="5" id="KW-1185">Reference proteome</keyword>
<dbReference type="EMBL" id="BQKI01000303">
    <property type="protein sequence ID" value="GJN41361.1"/>
    <property type="molecule type" value="Genomic_DNA"/>
</dbReference>
<name>A0AAV5G329_ELECO</name>
<comment type="subcellular location">
    <subcellularLocation>
        <location evidence="2">Cytoplasm</location>
        <location evidence="2">Cytosol</location>
    </subcellularLocation>
    <subcellularLocation>
        <location evidence="1">Membrane</location>
        <topology evidence="1">Peripheral membrane protein</topology>
        <orientation evidence="1">Cytoplasmic side</orientation>
    </subcellularLocation>
</comment>
<dbReference type="GO" id="GO:0016020">
    <property type="term" value="C:membrane"/>
    <property type="evidence" value="ECO:0007669"/>
    <property type="project" value="UniProtKB-SubCell"/>
</dbReference>
<evidence type="ECO:0000259" key="3">
    <source>
        <dbReference type="PROSITE" id="PS50190"/>
    </source>
</evidence>
<dbReference type="Proteomes" id="UP001054889">
    <property type="component" value="Unassembled WGS sequence"/>
</dbReference>
<dbReference type="InterPro" id="IPR035999">
    <property type="entry name" value="Sec7_dom_sf"/>
</dbReference>
<dbReference type="GO" id="GO:0032012">
    <property type="term" value="P:regulation of ARF protein signal transduction"/>
    <property type="evidence" value="ECO:0007669"/>
    <property type="project" value="InterPro"/>
</dbReference>
<protein>
    <recommendedName>
        <fullName evidence="3">SEC7 domain-containing protein</fullName>
    </recommendedName>
</protein>